<evidence type="ECO:0000313" key="3">
    <source>
        <dbReference type="EMBL" id="EEB34143.1"/>
    </source>
</evidence>
<gene>
    <name evidence="3" type="ORF">DESPIG_00828</name>
</gene>
<protein>
    <recommendedName>
        <fullName evidence="2">DnaJ homologue subfamily C member 28 conserved domain-containing protein</fullName>
    </recommendedName>
</protein>
<reference evidence="3 4" key="2">
    <citation type="submission" date="2008-10" db="EMBL/GenBank/DDBJ databases">
        <authorList>
            <person name="Fulton L."/>
            <person name="Clifton S."/>
            <person name="Fulton B."/>
            <person name="Xu J."/>
            <person name="Minx P."/>
            <person name="Pepin K.H."/>
            <person name="Johnson M."/>
            <person name="Bhonagiri V."/>
            <person name="Nash W.E."/>
            <person name="Mardis E.R."/>
            <person name="Wilson R.K."/>
        </authorList>
    </citation>
    <scope>NUCLEOTIDE SEQUENCE [LARGE SCALE GENOMIC DNA]</scope>
    <source>
        <strain evidence="3 4">ATCC 29098</strain>
    </source>
</reference>
<feature type="domain" description="DnaJ homologue subfamily C member 28 conserved" evidence="2">
    <location>
        <begin position="13"/>
        <end position="79"/>
    </location>
</feature>
<evidence type="ECO:0000313" key="4">
    <source>
        <dbReference type="Proteomes" id="UP000003676"/>
    </source>
</evidence>
<dbReference type="AlphaFoldDB" id="B6WRY5"/>
<sequence>MSEVSPWSVIQSIAERRIEESMAKGDFDDLPGRGRPLELEDDSHVPPELRMAYKVLRNAGCVPPELAERKEISNLADMLEHCEDEQERVCQMQKLRFMILQARMKHQRPLNLDDDTYYDRLLERLSRHDRKER</sequence>
<evidence type="ECO:0000256" key="1">
    <source>
        <dbReference type="SAM" id="MobiDB-lite"/>
    </source>
</evidence>
<dbReference type="RefSeq" id="WP_006005049.1">
    <property type="nucleotide sequence ID" value="NZ_DS996355.1"/>
</dbReference>
<dbReference type="HOGENOM" id="CLU_129296_0_0_7"/>
<proteinExistence type="predicted"/>
<name>B6WRY5_9BACT</name>
<dbReference type="eggNOG" id="ENOG5032TNY">
    <property type="taxonomic scope" value="Bacteria"/>
</dbReference>
<dbReference type="InterPro" id="IPR018961">
    <property type="entry name" value="DnaJ_homolog_subfam-C_membr-28"/>
</dbReference>
<organism evidence="3 4">
    <name type="scientific">Desulfovibrio piger ATCC 29098</name>
    <dbReference type="NCBI Taxonomy" id="411464"/>
    <lineage>
        <taxon>Bacteria</taxon>
        <taxon>Pseudomonadati</taxon>
        <taxon>Thermodesulfobacteriota</taxon>
        <taxon>Desulfovibrionia</taxon>
        <taxon>Desulfovibrionales</taxon>
        <taxon>Desulfovibrionaceae</taxon>
        <taxon>Desulfovibrio</taxon>
    </lineage>
</organism>
<dbReference type="OrthoDB" id="9798476at2"/>
<dbReference type="PANTHER" id="PTHR39158:SF1">
    <property type="entry name" value="DNAJ HOMOLOG SUBFAMILY C MEMBER 28"/>
    <property type="match status" value="1"/>
</dbReference>
<evidence type="ECO:0000259" key="2">
    <source>
        <dbReference type="Pfam" id="PF09350"/>
    </source>
</evidence>
<dbReference type="PANTHER" id="PTHR39158">
    <property type="entry name" value="OS08G0560600 PROTEIN"/>
    <property type="match status" value="1"/>
</dbReference>
<dbReference type="EMBL" id="ABXU01000026">
    <property type="protein sequence ID" value="EEB34143.1"/>
    <property type="molecule type" value="Genomic_DNA"/>
</dbReference>
<comment type="caution">
    <text evidence="3">The sequence shown here is derived from an EMBL/GenBank/DDBJ whole genome shotgun (WGS) entry which is preliminary data.</text>
</comment>
<dbReference type="Pfam" id="PF09350">
    <property type="entry name" value="DJC28_CD"/>
    <property type="match status" value="1"/>
</dbReference>
<dbReference type="InterPro" id="IPR052573">
    <property type="entry name" value="DnaJ_C_subfamily_28"/>
</dbReference>
<feature type="region of interest" description="Disordered" evidence="1">
    <location>
        <begin position="21"/>
        <end position="42"/>
    </location>
</feature>
<reference evidence="3 4" key="1">
    <citation type="submission" date="2008-10" db="EMBL/GenBank/DDBJ databases">
        <title>Draft genome sequence of Desulvovibrio piger (ATCC 29098).</title>
        <authorList>
            <person name="Sudarsanam P."/>
            <person name="Ley R."/>
            <person name="Guruge J."/>
            <person name="Turnbaugh P.J."/>
            <person name="Mahowald M."/>
            <person name="Liep D."/>
            <person name="Gordon J."/>
        </authorList>
    </citation>
    <scope>NUCLEOTIDE SEQUENCE [LARGE SCALE GENOMIC DNA]</scope>
    <source>
        <strain evidence="3 4">ATCC 29098</strain>
    </source>
</reference>
<accession>B6WRY5</accession>
<dbReference type="STRING" id="901.DESPIGER_0872"/>
<dbReference type="Proteomes" id="UP000003676">
    <property type="component" value="Unassembled WGS sequence"/>
</dbReference>